<evidence type="ECO:0000313" key="3">
    <source>
        <dbReference type="RefSeq" id="XP_027364427.1"/>
    </source>
</evidence>
<proteinExistence type="predicted"/>
<evidence type="ECO:0000313" key="2">
    <source>
        <dbReference type="Proteomes" id="UP000694853"/>
    </source>
</evidence>
<reference evidence="2" key="1">
    <citation type="journal article" date="2019" name="Toxins">
        <title>Detection of Abrin-Like and Prepropulchellin-Like Toxin Genes and Transcripts Using Whole Genome Sequencing and Full-Length Transcript Sequencing of Abrus precatorius.</title>
        <authorList>
            <person name="Hovde B.T."/>
            <person name="Daligault H.E."/>
            <person name="Hanschen E.R."/>
            <person name="Kunde Y.A."/>
            <person name="Johnson M.B."/>
            <person name="Starkenburg S.R."/>
            <person name="Johnson S.L."/>
        </authorList>
    </citation>
    <scope>NUCLEOTIDE SEQUENCE [LARGE SCALE GENOMIC DNA]</scope>
</reference>
<feature type="domain" description="Reverse transcriptase" evidence="1">
    <location>
        <begin position="240"/>
        <end position="356"/>
    </location>
</feature>
<keyword evidence="2" id="KW-1185">Reference proteome</keyword>
<dbReference type="OrthoDB" id="1734538at2759"/>
<organism evidence="2 3">
    <name type="scientific">Abrus precatorius</name>
    <name type="common">Indian licorice</name>
    <name type="synonym">Glycine abrus</name>
    <dbReference type="NCBI Taxonomy" id="3816"/>
    <lineage>
        <taxon>Eukaryota</taxon>
        <taxon>Viridiplantae</taxon>
        <taxon>Streptophyta</taxon>
        <taxon>Embryophyta</taxon>
        <taxon>Tracheophyta</taxon>
        <taxon>Spermatophyta</taxon>
        <taxon>Magnoliopsida</taxon>
        <taxon>eudicotyledons</taxon>
        <taxon>Gunneridae</taxon>
        <taxon>Pentapetalae</taxon>
        <taxon>rosids</taxon>
        <taxon>fabids</taxon>
        <taxon>Fabales</taxon>
        <taxon>Fabaceae</taxon>
        <taxon>Papilionoideae</taxon>
        <taxon>50 kb inversion clade</taxon>
        <taxon>NPAAA clade</taxon>
        <taxon>indigoferoid/millettioid clade</taxon>
        <taxon>Abreae</taxon>
        <taxon>Abrus</taxon>
    </lineage>
</organism>
<dbReference type="KEGG" id="aprc:113871534"/>
<dbReference type="AlphaFoldDB" id="A0A8B8M9F9"/>
<dbReference type="InterPro" id="IPR021109">
    <property type="entry name" value="Peptidase_aspartic_dom_sf"/>
</dbReference>
<evidence type="ECO:0000259" key="1">
    <source>
        <dbReference type="Pfam" id="PF00078"/>
    </source>
</evidence>
<reference evidence="3" key="2">
    <citation type="submission" date="2025-08" db="UniProtKB">
        <authorList>
            <consortium name="RefSeq"/>
        </authorList>
    </citation>
    <scope>IDENTIFICATION</scope>
    <source>
        <tissue evidence="3">Young leaves</tissue>
    </source>
</reference>
<dbReference type="PANTHER" id="PTHR33067">
    <property type="entry name" value="RNA-DIRECTED DNA POLYMERASE-RELATED"/>
    <property type="match status" value="1"/>
</dbReference>
<name>A0A8B8M9F9_ABRPR</name>
<dbReference type="CDD" id="cd00303">
    <property type="entry name" value="retropepsin_like"/>
    <property type="match status" value="1"/>
</dbReference>
<dbReference type="SUPFAM" id="SSF50630">
    <property type="entry name" value="Acid proteases"/>
    <property type="match status" value="1"/>
</dbReference>
<dbReference type="SUPFAM" id="SSF56672">
    <property type="entry name" value="DNA/RNA polymerases"/>
    <property type="match status" value="1"/>
</dbReference>
<dbReference type="Pfam" id="PF00078">
    <property type="entry name" value="RVT_1"/>
    <property type="match status" value="1"/>
</dbReference>
<dbReference type="Gene3D" id="3.30.70.270">
    <property type="match status" value="1"/>
</dbReference>
<protein>
    <submittedName>
        <fullName evidence="3">Uncharacterized protein LOC113871534</fullName>
    </submittedName>
</protein>
<sequence>MDLGTFTVPCTIRNSTISNALLDLGASINVMPTLIYKSLSLGPLKQTSVVIQLANRSTVFPAGVVEDILVRVDKLIFPADFCILGMAEESSIPTLILGRPFLKTTRTKIDAHSGILSMVFGDDIVQFNIFEAMKYPSELHSAFHIDIIDVLTEEFCTKFSDISSCLESSSLMHAAELDFSTKTLPSIMQPAVLELKPLPKHLKYAFLEGDNKLPMVISANLDVAQEEKLLQTLATHKQEAESPHSQGPFSLPFIDQVLEQIAGKSHYYFLEGFSSYFQIHIAPEDQHKTTFTCPFGTFAYRRMSFRLCNAPNTFQRCMISMFADFLKTSLEVFMDDFTVYGSSFDACLYSLSRVLDRCI</sequence>
<dbReference type="InterPro" id="IPR043502">
    <property type="entry name" value="DNA/RNA_pol_sf"/>
</dbReference>
<accession>A0A8B8M9F9</accession>
<dbReference type="CDD" id="cd01647">
    <property type="entry name" value="RT_LTR"/>
    <property type="match status" value="1"/>
</dbReference>
<dbReference type="Gene3D" id="2.40.70.10">
    <property type="entry name" value="Acid Proteases"/>
    <property type="match status" value="1"/>
</dbReference>
<gene>
    <name evidence="3" type="primary">LOC113871534</name>
</gene>
<dbReference type="InterPro" id="IPR000477">
    <property type="entry name" value="RT_dom"/>
</dbReference>
<dbReference type="InterPro" id="IPR043128">
    <property type="entry name" value="Rev_trsase/Diguanyl_cyclase"/>
</dbReference>
<dbReference type="PANTHER" id="PTHR33067:SF15">
    <property type="entry name" value="RNA-DIRECTED DNA POLYMERASE"/>
    <property type="match status" value="1"/>
</dbReference>
<dbReference type="Gene3D" id="3.10.10.10">
    <property type="entry name" value="HIV Type 1 Reverse Transcriptase, subunit A, domain 1"/>
    <property type="match status" value="1"/>
</dbReference>
<dbReference type="RefSeq" id="XP_027364427.1">
    <property type="nucleotide sequence ID" value="XM_027508626.1"/>
</dbReference>
<dbReference type="Proteomes" id="UP000694853">
    <property type="component" value="Unplaced"/>
</dbReference>
<dbReference type="GeneID" id="113871534"/>